<evidence type="ECO:0000256" key="1">
    <source>
        <dbReference type="SAM" id="MobiDB-lite"/>
    </source>
</evidence>
<proteinExistence type="predicted"/>
<dbReference type="PANTHER" id="PTHR43842">
    <property type="entry name" value="PROPIONYL-COA CARBOXYLASE BETA CHAIN"/>
    <property type="match status" value="1"/>
</dbReference>
<dbReference type="InterPro" id="IPR051047">
    <property type="entry name" value="AccD/PCCB"/>
</dbReference>
<evidence type="ECO:0000313" key="5">
    <source>
        <dbReference type="Proteomes" id="UP000263094"/>
    </source>
</evidence>
<dbReference type="GO" id="GO:0004658">
    <property type="term" value="F:propionyl-CoA carboxylase activity"/>
    <property type="evidence" value="ECO:0007669"/>
    <property type="project" value="TreeGrafter"/>
</dbReference>
<feature type="region of interest" description="Disordered" evidence="1">
    <location>
        <begin position="1"/>
        <end position="32"/>
    </location>
</feature>
<dbReference type="EMBL" id="QUAK01000016">
    <property type="protein sequence ID" value="RFU88162.1"/>
    <property type="molecule type" value="Genomic_DNA"/>
</dbReference>
<evidence type="ECO:0000259" key="2">
    <source>
        <dbReference type="PROSITE" id="PS50980"/>
    </source>
</evidence>
<evidence type="ECO:0000259" key="3">
    <source>
        <dbReference type="PROSITE" id="PS50989"/>
    </source>
</evidence>
<dbReference type="RefSeq" id="WP_128554376.1">
    <property type="nucleotide sequence ID" value="NZ_QUAK01000016.1"/>
</dbReference>
<dbReference type="Proteomes" id="UP000263094">
    <property type="component" value="Unassembled WGS sequence"/>
</dbReference>
<name>A0A372MB41_9ACTN</name>
<feature type="domain" description="CoA carboxyltransferase N-terminal" evidence="2">
    <location>
        <begin position="15"/>
        <end position="277"/>
    </location>
</feature>
<sequence length="534" mass="56759">MATVEEPVRHHRPSPWRPQEPADDAAPDVRSREDRIVRCCAPVKGERAARPGATARERLELLLDEGSFHETEALVQDRGTEVGSALGTPHSDGVVTGWGLVSGRTVFVYAHDPGVFEGTLGETSAAKVHKVMDRAQRLGAPLVSVCDGARVPVLEGVGALARHGGIMRRHARASGVIPQISVVLGPCSGTAAYSPALTDFVFMVDGTSQLAAAGPAQTASATGVRTSLEDLGGTLIHAHTTGTAGFSYPDERSCLTDVRHLIGQLPANNTELPPWTPSGDTPQRRCEALLDLVPTDPGEPYDIRPVIREIADADSYFEVHEAWAPNVVCALVRLDGEVVGVVANQPGVQAGALDARGAQKAARFVTTCDAFNIALVTLVDVPGFLPGPDSERDGVLRCGAQLLYAYGNAAVPRVSVVLRKAYGTAYLVMDSRSAGADLAFAWPANEIAVTGAEDAADRAFSAGIEGSDDPDATREHLAKQYRAEFMHPYDAAERGLIDEIIDPVDTRRVLIDSLAALHRKHADLPLRKHGNPPL</sequence>
<dbReference type="InterPro" id="IPR011763">
    <property type="entry name" value="COA_CT_C"/>
</dbReference>
<dbReference type="InterPro" id="IPR034733">
    <property type="entry name" value="AcCoA_carboxyl_beta"/>
</dbReference>
<dbReference type="PROSITE" id="PS50989">
    <property type="entry name" value="COA_CT_CTER"/>
    <property type="match status" value="1"/>
</dbReference>
<gene>
    <name evidence="4" type="ORF">DY218_03350</name>
</gene>
<dbReference type="PANTHER" id="PTHR43842:SF2">
    <property type="entry name" value="PROPIONYL-COA CARBOXYLASE BETA CHAIN, MITOCHONDRIAL"/>
    <property type="match status" value="1"/>
</dbReference>
<dbReference type="Pfam" id="PF01039">
    <property type="entry name" value="Carboxyl_trans"/>
    <property type="match status" value="1"/>
</dbReference>
<dbReference type="SUPFAM" id="SSF52096">
    <property type="entry name" value="ClpP/crotonase"/>
    <property type="match status" value="2"/>
</dbReference>
<keyword evidence="5" id="KW-1185">Reference proteome</keyword>
<accession>A0A372MB41</accession>
<dbReference type="AlphaFoldDB" id="A0A372MB41"/>
<protein>
    <submittedName>
        <fullName evidence="4">Acyl-CoA carboxylase subunit beta</fullName>
    </submittedName>
</protein>
<dbReference type="InterPro" id="IPR029045">
    <property type="entry name" value="ClpP/crotonase-like_dom_sf"/>
</dbReference>
<reference evidence="4 5" key="1">
    <citation type="submission" date="2018-08" db="EMBL/GenBank/DDBJ databases">
        <title>Isolation, diversity and antifungal activity of Actinobacteria from wheat.</title>
        <authorList>
            <person name="Han C."/>
        </authorList>
    </citation>
    <scope>NUCLEOTIDE SEQUENCE [LARGE SCALE GENOMIC DNA]</scope>
    <source>
        <strain evidence="4 5">NEAU-YY421</strain>
    </source>
</reference>
<dbReference type="PROSITE" id="PS50980">
    <property type="entry name" value="COA_CT_NTER"/>
    <property type="match status" value="1"/>
</dbReference>
<evidence type="ECO:0000313" key="4">
    <source>
        <dbReference type="EMBL" id="RFU88162.1"/>
    </source>
</evidence>
<dbReference type="Gene3D" id="3.90.226.10">
    <property type="entry name" value="2-enoyl-CoA Hydratase, Chain A, domain 1"/>
    <property type="match status" value="2"/>
</dbReference>
<dbReference type="InterPro" id="IPR011762">
    <property type="entry name" value="COA_CT_N"/>
</dbReference>
<dbReference type="OrthoDB" id="9803706at2"/>
<organism evidence="4 5">
    <name type="scientific">Streptomyces triticagri</name>
    <dbReference type="NCBI Taxonomy" id="2293568"/>
    <lineage>
        <taxon>Bacteria</taxon>
        <taxon>Bacillati</taxon>
        <taxon>Actinomycetota</taxon>
        <taxon>Actinomycetes</taxon>
        <taxon>Kitasatosporales</taxon>
        <taxon>Streptomycetaceae</taxon>
        <taxon>Streptomyces</taxon>
    </lineage>
</organism>
<comment type="caution">
    <text evidence="4">The sequence shown here is derived from an EMBL/GenBank/DDBJ whole genome shotgun (WGS) entry which is preliminary data.</text>
</comment>
<feature type="domain" description="CoA carboxyltransferase C-terminal" evidence="3">
    <location>
        <begin position="281"/>
        <end position="528"/>
    </location>
</feature>
<dbReference type="GO" id="GO:0009317">
    <property type="term" value="C:acetyl-CoA carboxylase complex"/>
    <property type="evidence" value="ECO:0007669"/>
    <property type="project" value="TreeGrafter"/>
</dbReference>